<gene>
    <name evidence="1" type="ORF">K8U91_07295</name>
</gene>
<dbReference type="Proteomes" id="UP000757103">
    <property type="component" value="Unassembled WGS sequence"/>
</dbReference>
<evidence type="ECO:0008006" key="3">
    <source>
        <dbReference type="Google" id="ProtNLM"/>
    </source>
</evidence>
<proteinExistence type="predicted"/>
<sequence>MKAKTRVRIIFLFLTALAIGFPLLFLTAPPVPRHLGPEGVAVAFVENLTNANFEAARKLVTPESAETMHLFETLVGSQSDELKSSPTHFNVSRSEMNLAQDTLFIEGKLFFSNKHKLIRKIKLVLVNREGRWLVDCHDNNIF</sequence>
<evidence type="ECO:0000313" key="2">
    <source>
        <dbReference type="Proteomes" id="UP000757103"/>
    </source>
</evidence>
<reference evidence="1" key="1">
    <citation type="journal article" date="2021" name="PeerJ">
        <title>Extensive microbial diversity within the chicken gut microbiome revealed by metagenomics and culture.</title>
        <authorList>
            <person name="Gilroy R."/>
            <person name="Ravi A."/>
            <person name="Getino M."/>
            <person name="Pursley I."/>
            <person name="Horton D.L."/>
            <person name="Alikhan N.F."/>
            <person name="Baker D."/>
            <person name="Gharbi K."/>
            <person name="Hall N."/>
            <person name="Watson M."/>
            <person name="Adriaenssens E.M."/>
            <person name="Foster-Nyarko E."/>
            <person name="Jarju S."/>
            <person name="Secka A."/>
            <person name="Antonio M."/>
            <person name="Oren A."/>
            <person name="Chaudhuri R.R."/>
            <person name="La Ragione R."/>
            <person name="Hildebrand F."/>
            <person name="Pallen M.J."/>
        </authorList>
    </citation>
    <scope>NUCLEOTIDE SEQUENCE</scope>
    <source>
        <strain evidence="1">CHK121-7720</strain>
    </source>
</reference>
<organism evidence="1 2">
    <name type="scientific">Barnesiella viscericola</name>
    <dbReference type="NCBI Taxonomy" id="397865"/>
    <lineage>
        <taxon>Bacteria</taxon>
        <taxon>Pseudomonadati</taxon>
        <taxon>Bacteroidota</taxon>
        <taxon>Bacteroidia</taxon>
        <taxon>Bacteroidales</taxon>
        <taxon>Barnesiellaceae</taxon>
        <taxon>Barnesiella</taxon>
    </lineage>
</organism>
<dbReference type="RefSeq" id="WP_273306296.1">
    <property type="nucleotide sequence ID" value="NZ_DYUD01000023.1"/>
</dbReference>
<accession>A0A921SV40</accession>
<name>A0A921SV40_9BACT</name>
<dbReference type="AlphaFoldDB" id="A0A921SV40"/>
<comment type="caution">
    <text evidence="1">The sequence shown here is derived from an EMBL/GenBank/DDBJ whole genome shotgun (WGS) entry which is preliminary data.</text>
</comment>
<reference evidence="1" key="2">
    <citation type="submission" date="2021-09" db="EMBL/GenBank/DDBJ databases">
        <authorList>
            <person name="Gilroy R."/>
        </authorList>
    </citation>
    <scope>NUCLEOTIDE SEQUENCE</scope>
    <source>
        <strain evidence="1">CHK121-7720</strain>
    </source>
</reference>
<evidence type="ECO:0000313" key="1">
    <source>
        <dbReference type="EMBL" id="HJG89258.1"/>
    </source>
</evidence>
<protein>
    <recommendedName>
        <fullName evidence="3">DUF4878 domain-containing protein</fullName>
    </recommendedName>
</protein>
<dbReference type="EMBL" id="DYUD01000023">
    <property type="protein sequence ID" value="HJG89258.1"/>
    <property type="molecule type" value="Genomic_DNA"/>
</dbReference>